<evidence type="ECO:0000256" key="1">
    <source>
        <dbReference type="ARBA" id="ARBA00010982"/>
    </source>
</evidence>
<dbReference type="InterPro" id="IPR002155">
    <property type="entry name" value="Thiolase"/>
</dbReference>
<organism evidence="9 10">
    <name type="scientific">Agrococcus versicolor</name>
    <dbReference type="NCBI Taxonomy" id="501482"/>
    <lineage>
        <taxon>Bacteria</taxon>
        <taxon>Bacillati</taxon>
        <taxon>Actinomycetota</taxon>
        <taxon>Actinomycetes</taxon>
        <taxon>Micrococcales</taxon>
        <taxon>Microbacteriaceae</taxon>
        <taxon>Agrococcus</taxon>
    </lineage>
</organism>
<comment type="caution">
    <text evidence="9">The sequence shown here is derived from an EMBL/GenBank/DDBJ whole genome shotgun (WGS) entry which is preliminary data.</text>
</comment>
<proteinExistence type="inferred from homology"/>
<dbReference type="InterPro" id="IPR020617">
    <property type="entry name" value="Thiolase_C"/>
</dbReference>
<dbReference type="PROSITE" id="PS00099">
    <property type="entry name" value="THIOLASE_3"/>
    <property type="match status" value="1"/>
</dbReference>
<dbReference type="Pfam" id="PF00108">
    <property type="entry name" value="Thiolase_N"/>
    <property type="match status" value="1"/>
</dbReference>
<gene>
    <name evidence="9" type="ORF">GCM10009846_22380</name>
</gene>
<dbReference type="NCBIfam" id="TIGR01930">
    <property type="entry name" value="AcCoA-C-Actrans"/>
    <property type="match status" value="1"/>
</dbReference>
<dbReference type="CDD" id="cd00751">
    <property type="entry name" value="thiolase"/>
    <property type="match status" value="1"/>
</dbReference>
<accession>A0ABP5ML08</accession>
<dbReference type="PANTHER" id="PTHR18919">
    <property type="entry name" value="ACETYL-COA C-ACYLTRANSFERASE"/>
    <property type="match status" value="1"/>
</dbReference>
<feature type="domain" description="Thiolase N-terminal" evidence="7">
    <location>
        <begin position="5"/>
        <end position="260"/>
    </location>
</feature>
<dbReference type="EMBL" id="BAAAQT010000006">
    <property type="protein sequence ID" value="GAA2174849.1"/>
    <property type="molecule type" value="Genomic_DNA"/>
</dbReference>
<evidence type="ECO:0000256" key="3">
    <source>
        <dbReference type="ARBA" id="ARBA00022679"/>
    </source>
</evidence>
<evidence type="ECO:0000259" key="8">
    <source>
        <dbReference type="Pfam" id="PF02803"/>
    </source>
</evidence>
<dbReference type="SUPFAM" id="SSF53901">
    <property type="entry name" value="Thiolase-like"/>
    <property type="match status" value="2"/>
</dbReference>
<name>A0ABP5ML08_9MICO</name>
<protein>
    <recommendedName>
        <fullName evidence="5">Probable acetyl-CoA acetyltransferase</fullName>
        <ecNumber evidence="2">2.3.1.9</ecNumber>
    </recommendedName>
</protein>
<dbReference type="Gene3D" id="3.40.47.10">
    <property type="match status" value="2"/>
</dbReference>
<dbReference type="InterPro" id="IPR020616">
    <property type="entry name" value="Thiolase_N"/>
</dbReference>
<keyword evidence="3 6" id="KW-0808">Transferase</keyword>
<feature type="domain" description="Thiolase C-terminal" evidence="8">
    <location>
        <begin position="272"/>
        <end position="391"/>
    </location>
</feature>
<sequence length="393" mass="39582">MIDTIVAGYARTPFARYLGQLAQTTSTALGGHAGAAALAKAGVSPESVQTVIVGQVLPAAVGQNPPRQAAVAAGVPMTVPALGINAVCLSGAEAVVAGHRLIQLGEADVVLAIGQESMSLAPHAAPMRTGSRFGALELVDTMEHDGLTDAFERRSMGASTESFNEGLGVTREQQDAFAAASHRRLAAAQEAGRLDDEIAPIEVRKGRETVLVSADDGVRPDTTEESLAGLRPAFDREHGTITAGNASQITDGAAAVVLVSSRYAAEHGIAGLAKVRATGFVAGPDVSLHAQPSNAILQALGRIDAAASDLVAVEINEAFAAVGIVSTRELGIDPEIVNANGGAIALGHPIGASGARIVGHLARRLHEAGTGSLGAIGICGGGGQGTAVVLEAL</sequence>
<dbReference type="Proteomes" id="UP001501599">
    <property type="component" value="Unassembled WGS sequence"/>
</dbReference>
<dbReference type="PIRSF" id="PIRSF000429">
    <property type="entry name" value="Ac-CoA_Ac_transf"/>
    <property type="match status" value="1"/>
</dbReference>
<evidence type="ECO:0000313" key="9">
    <source>
        <dbReference type="EMBL" id="GAA2174849.1"/>
    </source>
</evidence>
<dbReference type="PANTHER" id="PTHR18919:SF107">
    <property type="entry name" value="ACETYL-COA ACETYLTRANSFERASE, CYTOSOLIC"/>
    <property type="match status" value="1"/>
</dbReference>
<evidence type="ECO:0000256" key="2">
    <source>
        <dbReference type="ARBA" id="ARBA00012705"/>
    </source>
</evidence>
<dbReference type="EC" id="2.3.1.9" evidence="2"/>
<evidence type="ECO:0000256" key="5">
    <source>
        <dbReference type="ARBA" id="ARBA00040529"/>
    </source>
</evidence>
<dbReference type="InterPro" id="IPR020613">
    <property type="entry name" value="Thiolase_CS"/>
</dbReference>
<dbReference type="RefSeq" id="WP_344343610.1">
    <property type="nucleotide sequence ID" value="NZ_BAAAQT010000006.1"/>
</dbReference>
<evidence type="ECO:0000259" key="7">
    <source>
        <dbReference type="Pfam" id="PF00108"/>
    </source>
</evidence>
<dbReference type="PROSITE" id="PS00737">
    <property type="entry name" value="THIOLASE_2"/>
    <property type="match status" value="1"/>
</dbReference>
<dbReference type="InterPro" id="IPR016039">
    <property type="entry name" value="Thiolase-like"/>
</dbReference>
<dbReference type="InterPro" id="IPR020610">
    <property type="entry name" value="Thiolase_AS"/>
</dbReference>
<evidence type="ECO:0000256" key="4">
    <source>
        <dbReference type="ARBA" id="ARBA00023315"/>
    </source>
</evidence>
<dbReference type="Pfam" id="PF02803">
    <property type="entry name" value="Thiolase_C"/>
    <property type="match status" value="1"/>
</dbReference>
<keyword evidence="4 6" id="KW-0012">Acyltransferase</keyword>
<evidence type="ECO:0000256" key="6">
    <source>
        <dbReference type="RuleBase" id="RU003557"/>
    </source>
</evidence>
<keyword evidence="10" id="KW-1185">Reference proteome</keyword>
<evidence type="ECO:0000313" key="10">
    <source>
        <dbReference type="Proteomes" id="UP001501599"/>
    </source>
</evidence>
<reference evidence="10" key="1">
    <citation type="journal article" date="2019" name="Int. J. Syst. Evol. Microbiol.">
        <title>The Global Catalogue of Microorganisms (GCM) 10K type strain sequencing project: providing services to taxonomists for standard genome sequencing and annotation.</title>
        <authorList>
            <consortium name="The Broad Institute Genomics Platform"/>
            <consortium name="The Broad Institute Genome Sequencing Center for Infectious Disease"/>
            <person name="Wu L."/>
            <person name="Ma J."/>
        </authorList>
    </citation>
    <scope>NUCLEOTIDE SEQUENCE [LARGE SCALE GENOMIC DNA]</scope>
    <source>
        <strain evidence="10">JCM 16026</strain>
    </source>
</reference>
<comment type="similarity">
    <text evidence="1 6">Belongs to the thiolase-like superfamily. Thiolase family.</text>
</comment>